<evidence type="ECO:0000256" key="23">
    <source>
        <dbReference type="SAM" id="Phobius"/>
    </source>
</evidence>
<dbReference type="InterPro" id="IPR028375">
    <property type="entry name" value="KA1/Ssp2_C"/>
</dbReference>
<dbReference type="Pfam" id="PF02149">
    <property type="entry name" value="KA1"/>
    <property type="match status" value="1"/>
</dbReference>
<feature type="domain" description="KA1" evidence="25">
    <location>
        <begin position="1778"/>
        <end position="1827"/>
    </location>
</feature>
<dbReference type="PANTHER" id="PTHR22601">
    <property type="entry name" value="ISP4 LIKE PROTEIN"/>
    <property type="match status" value="1"/>
</dbReference>
<evidence type="ECO:0000256" key="19">
    <source>
        <dbReference type="ARBA" id="ARBA00047899"/>
    </source>
</evidence>
<dbReference type="InterPro" id="IPR000719">
    <property type="entry name" value="Prot_kinase_dom"/>
</dbReference>
<feature type="region of interest" description="Disordered" evidence="22">
    <location>
        <begin position="1"/>
        <end position="22"/>
    </location>
</feature>
<dbReference type="Gene3D" id="3.30.310.80">
    <property type="entry name" value="Kinase associated domain 1, KA1"/>
    <property type="match status" value="1"/>
</dbReference>
<dbReference type="InterPro" id="IPR011009">
    <property type="entry name" value="Kinase-like_dom_sf"/>
</dbReference>
<dbReference type="Gene3D" id="1.10.510.10">
    <property type="entry name" value="Transferase(Phosphotransferase) domain 1"/>
    <property type="match status" value="1"/>
</dbReference>
<comment type="similarity">
    <text evidence="3">Belongs to the oligopeptide OPT transporter family.</text>
</comment>
<dbReference type="GO" id="GO:0005524">
    <property type="term" value="F:ATP binding"/>
    <property type="evidence" value="ECO:0007669"/>
    <property type="project" value="UniProtKB-UniRule"/>
</dbReference>
<feature type="compositionally biased region" description="Basic and acidic residues" evidence="22">
    <location>
        <begin position="1443"/>
        <end position="1452"/>
    </location>
</feature>
<evidence type="ECO:0000259" key="25">
    <source>
        <dbReference type="PROSITE" id="PS50032"/>
    </source>
</evidence>
<dbReference type="GO" id="GO:0004674">
    <property type="term" value="F:protein serine/threonine kinase activity"/>
    <property type="evidence" value="ECO:0007669"/>
    <property type="project" value="UniProtKB-KW"/>
</dbReference>
<dbReference type="GO" id="GO:0106310">
    <property type="term" value="F:protein serine kinase activity"/>
    <property type="evidence" value="ECO:0007669"/>
    <property type="project" value="RHEA"/>
</dbReference>
<dbReference type="NCBIfam" id="TIGR00728">
    <property type="entry name" value="OPT_sfam"/>
    <property type="match status" value="1"/>
</dbReference>
<dbReference type="PROSITE" id="PS00107">
    <property type="entry name" value="PROTEIN_KINASE_ATP"/>
    <property type="match status" value="1"/>
</dbReference>
<feature type="compositionally biased region" description="Polar residues" evidence="22">
    <location>
        <begin position="1489"/>
        <end position="1499"/>
    </location>
</feature>
<sequence length="1827" mass="204164">MSSHLPVTEGLDPSQLDMPNDKKSVTNTIQELHKVQLSHQWDPNLPQEKIDAINEAVKTDDQERALELEKTLAHESQYESVRAAVRNSDGGEVANTVRAWVLGMFFTTLGSGLNMFLSMRSPAISFPAIVVQLLVYPIGCLWAKTMPTRKFNTFGVKWTLNTGPFTIKEHAVITIMANVSIGYAYCTDALLALKAKPLYNMELGWGFQLLFALSSQVIGMSLAGIFRRFLVWPAAMMWPSQFANTSLFYALHDWSSSDESETHGWSISRYRYFLYVTIGSFIWYWVPGVLWQGLSVFAFVTWIRPNNVVLNQLFGGFTGLSLIPITFDWTYVSAYLGDPLLAPVHALVNTFIGLVVFVIITTIGISYSGALYSAYLPINTSSTYDNTQSAYNVTRILGSGFSFDEEKYKAYSPMFLAPTFALNYGLSFAALTAAIVHVILFHRKEIWHQFRASRNQEPDIHLIMMKKYKEAPDWWYATLFLCSIALGLAGILAYDSQLPWWGFFVSIIIAVVFIIPTCVILGITNIMLSLNVLSPFLAGFMIPGKPIAVMVFKVFSTITLGQAQVYCSDLKLAHYMKVPPRVTFMCQVVATVWASIVQIAVMNWTLNNIDEVCTTTQSGNFTCPNGRAFFSSSIVWGVIGPRRMFGPGGMYMQIQWFWLIGALLPVVFYVLIRMRPRSKLRFLNAPVMLGAMAWLPPATPLSFSSWVIFGLIFNYWIRRRWGGWWHTYNYITAAGLDSGLILSTIVIFFAIILPNVSIPQWWGNIAPYETMKITPKKRGIIGGEAQPQTEFGHSTTSRPSRAPSDLPHRTRSVAVRPSNTSQPPTPTNLSYSKTPSEDRRPPSNHSALEGVARRESEASNVARIPSRRETSSDRSQERPSTARTETARRHQRNPSSQSRLRDSVDMTPSSASQPPPPQHATATTAPAAAAAPRRRTTITTPTGQWALGKTIGAGSMGKVKLAKNTETGEQVAIKIVPRLSTEEHRTTRETERADRSKEIRTAREAAIVSLVNHPYICGMRDVVRTSYHWYMLFEYVNGGQMLDYIISHGKLKEKQARKFARQIASALDYCHRNSIVHRDLKIENILISKTGDIKIIDFGLSNLFSPRSLLKTFCGSLYFAAPELLQARQYTGPEVDVWSFGIVLYVLVCGKVPFDDQSMPQLHAKIKKGVVEYPPGLTAECRHIISRMLVTDPKQRASLAEIMNHPWMNKGFSNPPENYLPQREPLQLPLDPEVIEKMTGFDFGPPEYITAQLTKVLESEDYQHAIRLYFRELQQPVSNHTERKRGVFDFYKRRNSAASRDTLSAPSAEAVQLGNDPLNAYSPLVSTYHLVKEKLDRERAEARPGALDLRQTHSEVQVPELRPPEAAHTNQYQLAGDKDTGRRSRPRARTHGEDEASEGLKIFHSSTPSAHAVPTSHPDTPAKKESTAAGILRRFSTRRAKDRSRDVDRERISTPNTPTLNVQPPADSASPMHRGFSVRRTRRAEPSPGETSSNDSRPQQDLLAAPESERNARSNKFLERSTSVNSADYRTRRAGRRSDADASDVTADRQPPSTSDSDQVVPNNQKVPASARTGGRTHTARTMSLGHARRESIQARRARRDATREANVPEETDADISGAGTALESANEGEDLSKPVFLKGLFSVSTTSSKPLPVIRADIIRVLRQLAVEYVEIKGGFSCRHAPSIDLDKVVDVAPSSPERQGQVSGHRRRISFGGLLSHEDSRDESRTGSSRHRRAHAAPDRSFTTNSDGSDEYVAREHGGPVGERVLGETTTRVQSDTGENLVLRFEILIVKVPLFSLHGIQFKKVSGGMWQYREMAKKILDALKL</sequence>
<evidence type="ECO:0000313" key="27">
    <source>
        <dbReference type="Proteomes" id="UP000030686"/>
    </source>
</evidence>
<evidence type="ECO:0000256" key="15">
    <source>
        <dbReference type="ARBA" id="ARBA00022856"/>
    </source>
</evidence>
<organism evidence="26 27">
    <name type="scientific">Penicillium roqueforti (strain FM164)</name>
    <dbReference type="NCBI Taxonomy" id="1365484"/>
    <lineage>
        <taxon>Eukaryota</taxon>
        <taxon>Fungi</taxon>
        <taxon>Dikarya</taxon>
        <taxon>Ascomycota</taxon>
        <taxon>Pezizomycotina</taxon>
        <taxon>Eurotiomycetes</taxon>
        <taxon>Eurotiomycetidae</taxon>
        <taxon>Eurotiales</taxon>
        <taxon>Aspergillaceae</taxon>
        <taxon>Penicillium</taxon>
    </lineage>
</organism>
<keyword evidence="12 21" id="KW-0547">Nucleotide-binding</keyword>
<dbReference type="SUPFAM" id="SSF103243">
    <property type="entry name" value="KA1-like"/>
    <property type="match status" value="1"/>
</dbReference>
<evidence type="ECO:0000256" key="6">
    <source>
        <dbReference type="ARBA" id="ARBA00022448"/>
    </source>
</evidence>
<dbReference type="Pfam" id="PF03169">
    <property type="entry name" value="OPT"/>
    <property type="match status" value="1"/>
</dbReference>
<evidence type="ECO:0000256" key="7">
    <source>
        <dbReference type="ARBA" id="ARBA00022490"/>
    </source>
</evidence>
<keyword evidence="15" id="KW-0571">Peptide transport</keyword>
<evidence type="ECO:0000256" key="1">
    <source>
        <dbReference type="ARBA" id="ARBA00004141"/>
    </source>
</evidence>
<evidence type="ECO:0000256" key="9">
    <source>
        <dbReference type="ARBA" id="ARBA00022553"/>
    </source>
</evidence>
<evidence type="ECO:0000256" key="21">
    <source>
        <dbReference type="PROSITE-ProRule" id="PRU10141"/>
    </source>
</evidence>
<gene>
    <name evidence="26" type="ORF">PROQFM164_S02g000655</name>
</gene>
<keyword evidence="13 26" id="KW-0418">Kinase</keyword>
<dbReference type="OrthoDB" id="1928777at2759"/>
<evidence type="ECO:0000259" key="24">
    <source>
        <dbReference type="PROSITE" id="PS50011"/>
    </source>
</evidence>
<dbReference type="CDD" id="cd14077">
    <property type="entry name" value="STKc_Kin1_2"/>
    <property type="match status" value="1"/>
</dbReference>
<feature type="compositionally biased region" description="Polar residues" evidence="22">
    <location>
        <begin position="786"/>
        <end position="799"/>
    </location>
</feature>
<dbReference type="InterPro" id="IPR001772">
    <property type="entry name" value="KA1_dom"/>
</dbReference>
<feature type="transmembrane region" description="Helical" evidence="23">
    <location>
        <begin position="346"/>
        <end position="367"/>
    </location>
</feature>
<dbReference type="GO" id="GO:0015031">
    <property type="term" value="P:protein transport"/>
    <property type="evidence" value="ECO:0007669"/>
    <property type="project" value="UniProtKB-KW"/>
</dbReference>
<keyword evidence="17 23" id="KW-1133">Transmembrane helix</keyword>
<dbReference type="PROSITE" id="PS50032">
    <property type="entry name" value="KA1"/>
    <property type="match status" value="1"/>
</dbReference>
<dbReference type="Pfam" id="PF00069">
    <property type="entry name" value="Pkinase"/>
    <property type="match status" value="1"/>
</dbReference>
<evidence type="ECO:0000256" key="4">
    <source>
        <dbReference type="ARBA" id="ARBA00010791"/>
    </source>
</evidence>
<keyword evidence="16" id="KW-0653">Protein transport</keyword>
<keyword evidence="14 21" id="KW-0067">ATP-binding</keyword>
<dbReference type="SUPFAM" id="SSF56112">
    <property type="entry name" value="Protein kinase-like (PK-like)"/>
    <property type="match status" value="1"/>
</dbReference>
<evidence type="ECO:0000256" key="11">
    <source>
        <dbReference type="ARBA" id="ARBA00022692"/>
    </source>
</evidence>
<dbReference type="InterPro" id="IPR004813">
    <property type="entry name" value="OPT"/>
</dbReference>
<evidence type="ECO:0000256" key="14">
    <source>
        <dbReference type="ARBA" id="ARBA00022840"/>
    </source>
</evidence>
<feature type="compositionally biased region" description="Basic and acidic residues" evidence="22">
    <location>
        <begin position="1588"/>
        <end position="1604"/>
    </location>
</feature>
<keyword evidence="6" id="KW-0813">Transport</keyword>
<evidence type="ECO:0000256" key="16">
    <source>
        <dbReference type="ARBA" id="ARBA00022927"/>
    </source>
</evidence>
<evidence type="ECO:0000256" key="12">
    <source>
        <dbReference type="ARBA" id="ARBA00022741"/>
    </source>
</evidence>
<dbReference type="InterPro" id="IPR008271">
    <property type="entry name" value="Ser/Thr_kinase_AS"/>
</dbReference>
<feature type="compositionally biased region" description="Basic and acidic residues" evidence="22">
    <location>
        <begin position="1718"/>
        <end position="1727"/>
    </location>
</feature>
<dbReference type="GO" id="GO:0035673">
    <property type="term" value="F:oligopeptide transmembrane transporter activity"/>
    <property type="evidence" value="ECO:0007669"/>
    <property type="project" value="InterPro"/>
</dbReference>
<feature type="compositionally biased region" description="Basic and acidic residues" evidence="22">
    <location>
        <begin position="866"/>
        <end position="877"/>
    </location>
</feature>
<dbReference type="InterPro" id="IPR004648">
    <property type="entry name" value="Oligpept_transpt"/>
</dbReference>
<feature type="transmembrane region" description="Helical" evidence="23">
    <location>
        <begin position="701"/>
        <end position="717"/>
    </location>
</feature>
<dbReference type="EC" id="2.7.11.1" evidence="5"/>
<comment type="catalytic activity">
    <reaction evidence="20">
        <text>L-seryl-[protein] + ATP = O-phospho-L-seryl-[protein] + ADP + H(+)</text>
        <dbReference type="Rhea" id="RHEA:17989"/>
        <dbReference type="Rhea" id="RHEA-COMP:9863"/>
        <dbReference type="Rhea" id="RHEA-COMP:11604"/>
        <dbReference type="ChEBI" id="CHEBI:15378"/>
        <dbReference type="ChEBI" id="CHEBI:29999"/>
        <dbReference type="ChEBI" id="CHEBI:30616"/>
        <dbReference type="ChEBI" id="CHEBI:83421"/>
        <dbReference type="ChEBI" id="CHEBI:456216"/>
        <dbReference type="EC" id="2.7.11.1"/>
    </reaction>
</comment>
<evidence type="ECO:0000256" key="10">
    <source>
        <dbReference type="ARBA" id="ARBA00022679"/>
    </source>
</evidence>
<comment type="subcellular location">
    <subcellularLocation>
        <location evidence="2">Cytoplasm</location>
    </subcellularLocation>
    <subcellularLocation>
        <location evidence="1">Membrane</location>
        <topology evidence="1">Multi-pass membrane protein</topology>
    </subcellularLocation>
</comment>
<evidence type="ECO:0000256" key="22">
    <source>
        <dbReference type="SAM" id="MobiDB-lite"/>
    </source>
</evidence>
<evidence type="ECO:0000256" key="2">
    <source>
        <dbReference type="ARBA" id="ARBA00004496"/>
    </source>
</evidence>
<dbReference type="FunFam" id="1.10.510.10:FF:000333">
    <property type="entry name" value="Non-specific serine/threonine protein kinase"/>
    <property type="match status" value="1"/>
</dbReference>
<dbReference type="GO" id="GO:0016020">
    <property type="term" value="C:membrane"/>
    <property type="evidence" value="ECO:0007669"/>
    <property type="project" value="UniProtKB-SubCell"/>
</dbReference>
<feature type="compositionally biased region" description="Low complexity" evidence="22">
    <location>
        <begin position="1571"/>
        <end position="1582"/>
    </location>
</feature>
<evidence type="ECO:0000256" key="20">
    <source>
        <dbReference type="ARBA" id="ARBA00048679"/>
    </source>
</evidence>
<evidence type="ECO:0000256" key="5">
    <source>
        <dbReference type="ARBA" id="ARBA00012513"/>
    </source>
</evidence>
<evidence type="ECO:0000256" key="3">
    <source>
        <dbReference type="ARBA" id="ARBA00008807"/>
    </source>
</evidence>
<feature type="transmembrane region" description="Helical" evidence="23">
    <location>
        <begin position="421"/>
        <end position="441"/>
    </location>
</feature>
<dbReference type="EMBL" id="HG792016">
    <property type="protein sequence ID" value="CDM30506.1"/>
    <property type="molecule type" value="Genomic_DNA"/>
</dbReference>
<evidence type="ECO:0000256" key="18">
    <source>
        <dbReference type="ARBA" id="ARBA00023136"/>
    </source>
</evidence>
<feature type="compositionally biased region" description="Basic and acidic residues" evidence="22">
    <location>
        <begin position="1507"/>
        <end position="1519"/>
    </location>
</feature>
<comment type="similarity">
    <text evidence="4">Belongs to the protein kinase superfamily. CAMK Ser/Thr protein kinase family. NIM1 subfamily.</text>
</comment>
<keyword evidence="7" id="KW-0963">Cytoplasm</keyword>
<dbReference type="InterPro" id="IPR017441">
    <property type="entry name" value="Protein_kinase_ATP_BS"/>
</dbReference>
<reference evidence="26" key="1">
    <citation type="journal article" date="2014" name="Nat. Commun.">
        <title>Multiple recent horizontal transfers of a large genomic region in cheese making fungi.</title>
        <authorList>
            <person name="Cheeseman K."/>
            <person name="Ropars J."/>
            <person name="Renault P."/>
            <person name="Dupont J."/>
            <person name="Gouzy J."/>
            <person name="Branca A."/>
            <person name="Abraham A.L."/>
            <person name="Ceppi M."/>
            <person name="Conseiller E."/>
            <person name="Debuchy R."/>
            <person name="Malagnac F."/>
            <person name="Goarin A."/>
            <person name="Silar P."/>
            <person name="Lacoste S."/>
            <person name="Sallet E."/>
            <person name="Bensimon A."/>
            <person name="Giraud T."/>
            <person name="Brygoo Y."/>
        </authorList>
    </citation>
    <scope>NUCLEOTIDE SEQUENCE [LARGE SCALE GENOMIC DNA]</scope>
    <source>
        <strain evidence="26">FM164</strain>
    </source>
</reference>
<feature type="transmembrane region" description="Helical" evidence="23">
    <location>
        <begin position="582"/>
        <end position="601"/>
    </location>
</feature>
<evidence type="ECO:0000256" key="13">
    <source>
        <dbReference type="ARBA" id="ARBA00022777"/>
    </source>
</evidence>
<proteinExistence type="inferred from homology"/>
<keyword evidence="11 23" id="KW-0812">Transmembrane</keyword>
<feature type="region of interest" description="Disordered" evidence="22">
    <location>
        <begin position="1339"/>
        <end position="1618"/>
    </location>
</feature>
<evidence type="ECO:0000256" key="17">
    <source>
        <dbReference type="ARBA" id="ARBA00022989"/>
    </source>
</evidence>
<feature type="region of interest" description="Disordered" evidence="22">
    <location>
        <begin position="786"/>
        <end position="940"/>
    </location>
</feature>
<feature type="region of interest" description="Disordered" evidence="22">
    <location>
        <begin position="1715"/>
        <end position="1765"/>
    </location>
</feature>
<feature type="compositionally biased region" description="Polar residues" evidence="22">
    <location>
        <begin position="1453"/>
        <end position="1462"/>
    </location>
</feature>
<feature type="transmembrane region" description="Helical" evidence="23">
    <location>
        <begin position="500"/>
        <end position="523"/>
    </location>
</feature>
<feature type="transmembrane region" description="Helical" evidence="23">
    <location>
        <begin position="474"/>
        <end position="494"/>
    </location>
</feature>
<feature type="transmembrane region" description="Helical" evidence="23">
    <location>
        <begin position="314"/>
        <end position="334"/>
    </location>
</feature>
<feature type="domain" description="Protein kinase" evidence="24">
    <location>
        <begin position="945"/>
        <end position="1208"/>
    </location>
</feature>
<dbReference type="SMART" id="SM00220">
    <property type="entry name" value="S_TKc"/>
    <property type="match status" value="1"/>
</dbReference>
<evidence type="ECO:0000256" key="8">
    <source>
        <dbReference type="ARBA" id="ARBA00022527"/>
    </source>
</evidence>
<comment type="catalytic activity">
    <reaction evidence="19">
        <text>L-threonyl-[protein] + ATP = O-phospho-L-threonyl-[protein] + ADP + H(+)</text>
        <dbReference type="Rhea" id="RHEA:46608"/>
        <dbReference type="Rhea" id="RHEA-COMP:11060"/>
        <dbReference type="Rhea" id="RHEA-COMP:11605"/>
        <dbReference type="ChEBI" id="CHEBI:15378"/>
        <dbReference type="ChEBI" id="CHEBI:30013"/>
        <dbReference type="ChEBI" id="CHEBI:30616"/>
        <dbReference type="ChEBI" id="CHEBI:61977"/>
        <dbReference type="ChEBI" id="CHEBI:456216"/>
        <dbReference type="EC" id="2.7.11.1"/>
    </reaction>
</comment>
<dbReference type="PROSITE" id="PS00108">
    <property type="entry name" value="PROTEIN_KINASE_ST"/>
    <property type="match status" value="1"/>
</dbReference>
<accession>W6Q3H0</accession>
<dbReference type="CDD" id="cd12121">
    <property type="entry name" value="MARK_C_like"/>
    <property type="match status" value="1"/>
</dbReference>
<feature type="transmembrane region" description="Helical" evidence="23">
    <location>
        <begin position="171"/>
        <end position="193"/>
    </location>
</feature>
<feature type="transmembrane region" description="Helical" evidence="23">
    <location>
        <begin position="205"/>
        <end position="226"/>
    </location>
</feature>
<dbReference type="GO" id="GO:0071944">
    <property type="term" value="C:cell periphery"/>
    <property type="evidence" value="ECO:0007669"/>
    <property type="project" value="UniProtKB-ARBA"/>
</dbReference>
<keyword evidence="9" id="KW-0597">Phosphoprotein</keyword>
<feature type="transmembrane region" description="Helical" evidence="23">
    <location>
        <begin position="654"/>
        <end position="672"/>
    </location>
</feature>
<evidence type="ECO:0000313" key="26">
    <source>
        <dbReference type="EMBL" id="CDM30506.1"/>
    </source>
</evidence>
<protein>
    <recommendedName>
        <fullName evidence="5">non-specific serine/threonine protein kinase</fullName>
        <ecNumber evidence="5">2.7.11.1</ecNumber>
    </recommendedName>
</protein>
<keyword evidence="27" id="KW-1185">Reference proteome</keyword>
<keyword evidence="10" id="KW-0808">Transferase</keyword>
<dbReference type="OMA" id="DIHLIMM"/>
<feature type="compositionally biased region" description="Low complexity" evidence="22">
    <location>
        <begin position="919"/>
        <end position="940"/>
    </location>
</feature>
<feature type="transmembrane region" description="Helical" evidence="23">
    <location>
        <begin position="272"/>
        <end position="294"/>
    </location>
</feature>
<dbReference type="PROSITE" id="PS50011">
    <property type="entry name" value="PROTEIN_KINASE_DOM"/>
    <property type="match status" value="1"/>
</dbReference>
<dbReference type="Proteomes" id="UP000030686">
    <property type="component" value="Unassembled WGS sequence"/>
</dbReference>
<feature type="binding site" evidence="21">
    <location>
        <position position="974"/>
    </location>
    <ligand>
        <name>ATP</name>
        <dbReference type="ChEBI" id="CHEBI:30616"/>
    </ligand>
</feature>
<feature type="transmembrane region" description="Helical" evidence="23">
    <location>
        <begin position="124"/>
        <end position="144"/>
    </location>
</feature>
<name>W6Q3H0_PENRF</name>
<feature type="compositionally biased region" description="Polar residues" evidence="22">
    <location>
        <begin position="1551"/>
        <end position="1567"/>
    </location>
</feature>
<keyword evidence="8" id="KW-0723">Serine/threonine-protein kinase</keyword>
<dbReference type="GO" id="GO:0005737">
    <property type="term" value="C:cytoplasm"/>
    <property type="evidence" value="ECO:0007669"/>
    <property type="project" value="UniProtKB-SubCell"/>
</dbReference>
<dbReference type="NCBIfam" id="TIGR00727">
    <property type="entry name" value="ISP4_OPT"/>
    <property type="match status" value="1"/>
</dbReference>
<feature type="transmembrane region" description="Helical" evidence="23">
    <location>
        <begin position="729"/>
        <end position="753"/>
    </location>
</feature>
<keyword evidence="18 23" id="KW-0472">Membrane</keyword>